<evidence type="ECO:0000256" key="1">
    <source>
        <dbReference type="SAM" id="MobiDB-lite"/>
    </source>
</evidence>
<keyword evidence="4" id="KW-1185">Reference proteome</keyword>
<dbReference type="OrthoDB" id="538793at2759"/>
<comment type="caution">
    <text evidence="2">The sequence shown here is derived from an EMBL/GenBank/DDBJ whole genome shotgun (WGS) entry which is preliminary data.</text>
</comment>
<name>A0A8J4FPZ8_9CHLO</name>
<dbReference type="PANTHER" id="PTHR38130">
    <property type="entry name" value="EF-HAND DOMAIN-CONTAINING PROTEIN"/>
    <property type="match status" value="1"/>
</dbReference>
<dbReference type="EMBL" id="BNCP01000016">
    <property type="protein sequence ID" value="GIL79656.1"/>
    <property type="molecule type" value="Genomic_DNA"/>
</dbReference>
<evidence type="ECO:0000313" key="3">
    <source>
        <dbReference type="EMBL" id="GIM08275.1"/>
    </source>
</evidence>
<feature type="compositionally biased region" description="Basic and acidic residues" evidence="1">
    <location>
        <begin position="753"/>
        <end position="770"/>
    </location>
</feature>
<dbReference type="AlphaFoldDB" id="A0A8J4FPZ8"/>
<dbReference type="EMBL" id="BNCQ01000027">
    <property type="protein sequence ID" value="GIM08275.1"/>
    <property type="molecule type" value="Genomic_DNA"/>
</dbReference>
<evidence type="ECO:0000313" key="4">
    <source>
        <dbReference type="Proteomes" id="UP000747110"/>
    </source>
</evidence>
<accession>A0A8J4FPZ8</accession>
<gene>
    <name evidence="2" type="ORF">Vretifemale_8964</name>
    <name evidence="3" type="ORF">Vretimale_12253</name>
</gene>
<feature type="compositionally biased region" description="Polar residues" evidence="1">
    <location>
        <begin position="678"/>
        <end position="691"/>
    </location>
</feature>
<feature type="compositionally biased region" description="Basic and acidic residues" evidence="1">
    <location>
        <begin position="664"/>
        <end position="676"/>
    </location>
</feature>
<dbReference type="Proteomes" id="UP000722791">
    <property type="component" value="Unassembled WGS sequence"/>
</dbReference>
<feature type="region of interest" description="Disordered" evidence="1">
    <location>
        <begin position="654"/>
        <end position="784"/>
    </location>
</feature>
<organism evidence="2 4">
    <name type="scientific">Volvox reticuliferus</name>
    <dbReference type="NCBI Taxonomy" id="1737510"/>
    <lineage>
        <taxon>Eukaryota</taxon>
        <taxon>Viridiplantae</taxon>
        <taxon>Chlorophyta</taxon>
        <taxon>core chlorophytes</taxon>
        <taxon>Chlorophyceae</taxon>
        <taxon>CS clade</taxon>
        <taxon>Chlamydomonadales</taxon>
        <taxon>Volvocaceae</taxon>
        <taxon>Volvox</taxon>
    </lineage>
</organism>
<feature type="region of interest" description="Disordered" evidence="1">
    <location>
        <begin position="830"/>
        <end position="885"/>
    </location>
</feature>
<feature type="compositionally biased region" description="Low complexity" evidence="1">
    <location>
        <begin position="1039"/>
        <end position="1081"/>
    </location>
</feature>
<feature type="compositionally biased region" description="Polar residues" evidence="1">
    <location>
        <begin position="702"/>
        <end position="718"/>
    </location>
</feature>
<sequence length="1121" mass="117005">MEHVLNHTLATSEPNGQTDRRIRPQSAFVPRQSYFKHKGEDDDVGRPVLQHKPLDKGEFTQLSLAKVFEDDPGMRPKVFAPPSVNKVSYALMSHDIAGAVPVLKCAPNKPRDTDPNAPRYVLPGASSVSVEAAAAIGAPAAAVPTAAADVTPDVTTLTPRQHYHQYSTQQTQQHRNVRDTLNVSDINAVDSVMERPNKLETRSTQLNTRDVEGSWPGWEPPFRAHVGKNLRDPGLDVSDISGTYRRRRIFSARPTLGSNRGPAGAASTASREAPSQPRPPPPQAAAAATAGMQLPDQRQPCEASVSGERQQPQQPQSHLPPPLPCQPVQHETGSQQPWSSEGSSGGSSGATRRYSHPIRQLRQDSQQHPDEQPQKQEPVVHAAGAWPTTVILPLRPVISPPPFATHIPTGSVAAVLSTALDPTIASETAAVADHPAATVGKPTPGRRDVRARHNAKLTLADVQRADSAEAQRVIMSLRPSREALEEFFSSCRRLDREACGKVAPTDFLHALERANLLEAVAPGVPDIGVEPAAAAKALARGLQDGCGMVSYRNLARALLGQTLTQRSSSSKAPMPAMPVAPATSAAAATTQASAAAAAAEPATTTAVNLSPGSAAPVAAVSAVPAVAEAAEPRVPQTPLISASGAGAALRPTISRQTSDMQGDDNAKVGRPVHADGSDSGSGITATATSNDGGHGAKRSSDEPSWTVTAQGTMASRRSVNWAPEPPSQGADPVADNSQVAAPAMPRTPPNLQDQRRLELQEQQLRREGSARRRPYSAAPGGSKGAGAVAEVFKLLGAAQPILYNTPPPPAVHVPAQPAAVTTSAAQVPASSAAAGATRTPAASTPPQQDTLAVSAPPSSTPAAEPYDGMGFGPHWPPEPRPNNLQKRSTTTIMEGSNLQLRDVCDMTYFPYKAHALWFGGRVGPDGAEAPGGPAEAAREYQPSVDPLSFLVGKGHHRVHIPPSGHRLEPEVEAALVAKLRPKSALGGSPEGDARVKTASSLVNQLNVDNPLLYPGRVDPTTVAGEALKGMLGSLYSTAGAGSSTSASGNHAAAAAGAARPATASPRRSTHSRSASVSKSVSLPLNSRASGGVGPAGSIRVGRAALERQIHREELAAVRRLC</sequence>
<dbReference type="Proteomes" id="UP000747110">
    <property type="component" value="Unassembled WGS sequence"/>
</dbReference>
<evidence type="ECO:0000313" key="2">
    <source>
        <dbReference type="EMBL" id="GIL79656.1"/>
    </source>
</evidence>
<feature type="region of interest" description="Disordered" evidence="1">
    <location>
        <begin position="1039"/>
        <end position="1097"/>
    </location>
</feature>
<reference evidence="2" key="1">
    <citation type="journal article" date="2021" name="Proc. Natl. Acad. Sci. U.S.A.">
        <title>Three genomes in the algal genus Volvox reveal the fate of a haploid sex-determining region after a transition to homothallism.</title>
        <authorList>
            <person name="Yamamoto K."/>
            <person name="Hamaji T."/>
            <person name="Kawai-Toyooka H."/>
            <person name="Matsuzaki R."/>
            <person name="Takahashi F."/>
            <person name="Nishimura Y."/>
            <person name="Kawachi M."/>
            <person name="Noguchi H."/>
            <person name="Minakuchi Y."/>
            <person name="Umen J.G."/>
            <person name="Toyoda A."/>
            <person name="Nozaki H."/>
        </authorList>
    </citation>
    <scope>NUCLEOTIDE SEQUENCE</scope>
    <source>
        <strain evidence="3">NIES-3785</strain>
        <strain evidence="2">NIES-3786</strain>
    </source>
</reference>
<evidence type="ECO:0008006" key="5">
    <source>
        <dbReference type="Google" id="ProtNLM"/>
    </source>
</evidence>
<proteinExistence type="predicted"/>
<protein>
    <recommendedName>
        <fullName evidence="5">EF-hand domain-containing protein</fullName>
    </recommendedName>
</protein>
<feature type="compositionally biased region" description="Low complexity" evidence="1">
    <location>
        <begin position="830"/>
        <end position="863"/>
    </location>
</feature>
<feature type="region of interest" description="Disordered" evidence="1">
    <location>
        <begin position="1"/>
        <end position="23"/>
    </location>
</feature>
<dbReference type="PANTHER" id="PTHR38130:SF1">
    <property type="entry name" value="EF-HAND DOMAIN-CONTAINING PROTEIN"/>
    <property type="match status" value="1"/>
</dbReference>
<feature type="region of interest" description="Disordered" evidence="1">
    <location>
        <begin position="249"/>
        <end position="353"/>
    </location>
</feature>
<feature type="compositionally biased region" description="Polar residues" evidence="1">
    <location>
        <begin position="8"/>
        <end position="17"/>
    </location>
</feature>